<comment type="caution">
    <text evidence="2">The sequence shown here is derived from an EMBL/GenBank/DDBJ whole genome shotgun (WGS) entry which is preliminary data.</text>
</comment>
<protein>
    <submittedName>
        <fullName evidence="2">Nipped-B-like protein B</fullName>
    </submittedName>
</protein>
<evidence type="ECO:0000256" key="1">
    <source>
        <dbReference type="SAM" id="MobiDB-lite"/>
    </source>
</evidence>
<feature type="compositionally biased region" description="Low complexity" evidence="1">
    <location>
        <begin position="186"/>
        <end position="195"/>
    </location>
</feature>
<proteinExistence type="predicted"/>
<name>A0AAN7CRR4_9PEZI</name>
<accession>A0AAN7CRR4</accession>
<organism evidence="2 3">
    <name type="scientific">Corynascus novoguineensis</name>
    <dbReference type="NCBI Taxonomy" id="1126955"/>
    <lineage>
        <taxon>Eukaryota</taxon>
        <taxon>Fungi</taxon>
        <taxon>Dikarya</taxon>
        <taxon>Ascomycota</taxon>
        <taxon>Pezizomycotina</taxon>
        <taxon>Sordariomycetes</taxon>
        <taxon>Sordariomycetidae</taxon>
        <taxon>Sordariales</taxon>
        <taxon>Chaetomiaceae</taxon>
        <taxon>Corynascus</taxon>
    </lineage>
</organism>
<feature type="region of interest" description="Disordered" evidence="1">
    <location>
        <begin position="186"/>
        <end position="223"/>
    </location>
</feature>
<feature type="compositionally biased region" description="Acidic residues" evidence="1">
    <location>
        <begin position="198"/>
        <end position="219"/>
    </location>
</feature>
<feature type="compositionally biased region" description="Basic and acidic residues" evidence="1">
    <location>
        <begin position="341"/>
        <end position="357"/>
    </location>
</feature>
<gene>
    <name evidence="2" type="ORF">C7999DRAFT_42459</name>
</gene>
<dbReference type="AlphaFoldDB" id="A0AAN7CRR4"/>
<dbReference type="EMBL" id="MU857683">
    <property type="protein sequence ID" value="KAK4246067.1"/>
    <property type="molecule type" value="Genomic_DNA"/>
</dbReference>
<sequence>MTRFNRLQHAYDYDYSGSGGGQHSSVWDTRTFIGVDNDGGDDEDETDYYSRTAFGRRRPAAAASVIGYGGDLPFRPRSRRPSTTNVRESRDDGGCDRVRIRPVRQRDATTTTTGQNHGRRTTLRPSLSAGFEKESLKQRLRLDQPVTPFFAGGVGTSSDEHLVYSQQRAQYHPYHHPRARSLSLSRLSGGLSDSSPELGDEEDDDNEESEGADADDADSNEWRRRRRRTLRRAAPSFEVAAEQVQRRQPRSQYRLLDLGLDGQPVPGLMGEWPAPGGGLRSRSGSGGRGLEMSDMDGYERGYQALQPVEPGRQHSLHGDDLMRLRLGGGGGRFPNPRVSRRKSESFEKLREGGRGGKDANPGVRAKANSKYRGAKPQYNKVHALILTWSFHDLRLEDYTAPPGPDYVSLEQETVRLRATLEGYGYAVHEFLIPMHRSTESLKTKIKQFCSRYAADDTLLIIYYHGHGALDDENELVFSSHDHPENAEWLKAAAADLYAALLSNGPYPTPDRLDNHQDLLKKYERLRPVSSVPWSAIRNPILSAAADVLLVLDCCAAGGASLRHVHWQPPPGAEDYTKHLFAACGFESSTSDDMTAALCEVLDEWESLPAAPQPPPSSSRAASVIIGGGAVGGGGGGIGGGTVGGPPVGAGQSLTTKRLHQLMEDKLQKRSVGSQPIFKQLLPLDPEQYITLPNLRRREANSGEMKLGERRSRGRRGYIIA</sequence>
<reference evidence="2" key="2">
    <citation type="submission" date="2023-05" db="EMBL/GenBank/DDBJ databases">
        <authorList>
            <consortium name="Lawrence Berkeley National Laboratory"/>
            <person name="Steindorff A."/>
            <person name="Hensen N."/>
            <person name="Bonometti L."/>
            <person name="Westerberg I."/>
            <person name="Brannstrom I.O."/>
            <person name="Guillou S."/>
            <person name="Cros-Aarteil S."/>
            <person name="Calhoun S."/>
            <person name="Haridas S."/>
            <person name="Kuo A."/>
            <person name="Mondo S."/>
            <person name="Pangilinan J."/>
            <person name="Riley R."/>
            <person name="Labutti K."/>
            <person name="Andreopoulos B."/>
            <person name="Lipzen A."/>
            <person name="Chen C."/>
            <person name="Yanf M."/>
            <person name="Daum C."/>
            <person name="Ng V."/>
            <person name="Clum A."/>
            <person name="Ohm R."/>
            <person name="Martin F."/>
            <person name="Silar P."/>
            <person name="Natvig D."/>
            <person name="Lalanne C."/>
            <person name="Gautier V."/>
            <person name="Ament-Velasquez S.L."/>
            <person name="Kruys A."/>
            <person name="Hutchinson M.I."/>
            <person name="Powell A.J."/>
            <person name="Barry K."/>
            <person name="Miller A.N."/>
            <person name="Grigoriev I.V."/>
            <person name="Debuchy R."/>
            <person name="Gladieux P."/>
            <person name="Thoren M.H."/>
            <person name="Johannesson H."/>
        </authorList>
    </citation>
    <scope>NUCLEOTIDE SEQUENCE</scope>
    <source>
        <strain evidence="2">CBS 359.72</strain>
    </source>
</reference>
<evidence type="ECO:0000313" key="2">
    <source>
        <dbReference type="EMBL" id="KAK4246067.1"/>
    </source>
</evidence>
<keyword evidence="3" id="KW-1185">Reference proteome</keyword>
<reference evidence="2" key="1">
    <citation type="journal article" date="2023" name="Mol. Phylogenet. Evol.">
        <title>Genome-scale phylogeny and comparative genomics of the fungal order Sordariales.</title>
        <authorList>
            <person name="Hensen N."/>
            <person name="Bonometti L."/>
            <person name="Westerberg I."/>
            <person name="Brannstrom I.O."/>
            <person name="Guillou S."/>
            <person name="Cros-Aarteil S."/>
            <person name="Calhoun S."/>
            <person name="Haridas S."/>
            <person name="Kuo A."/>
            <person name="Mondo S."/>
            <person name="Pangilinan J."/>
            <person name="Riley R."/>
            <person name="LaButti K."/>
            <person name="Andreopoulos B."/>
            <person name="Lipzen A."/>
            <person name="Chen C."/>
            <person name="Yan M."/>
            <person name="Daum C."/>
            <person name="Ng V."/>
            <person name="Clum A."/>
            <person name="Steindorff A."/>
            <person name="Ohm R.A."/>
            <person name="Martin F."/>
            <person name="Silar P."/>
            <person name="Natvig D.O."/>
            <person name="Lalanne C."/>
            <person name="Gautier V."/>
            <person name="Ament-Velasquez S.L."/>
            <person name="Kruys A."/>
            <person name="Hutchinson M.I."/>
            <person name="Powell A.J."/>
            <person name="Barry K."/>
            <person name="Miller A.N."/>
            <person name="Grigoriev I.V."/>
            <person name="Debuchy R."/>
            <person name="Gladieux P."/>
            <person name="Hiltunen Thoren M."/>
            <person name="Johannesson H."/>
        </authorList>
    </citation>
    <scope>NUCLEOTIDE SEQUENCE</scope>
    <source>
        <strain evidence="2">CBS 359.72</strain>
    </source>
</reference>
<dbReference type="Proteomes" id="UP001303647">
    <property type="component" value="Unassembled WGS sequence"/>
</dbReference>
<feature type="region of interest" description="Disordered" evidence="1">
    <location>
        <begin position="327"/>
        <end position="370"/>
    </location>
</feature>
<evidence type="ECO:0000313" key="3">
    <source>
        <dbReference type="Proteomes" id="UP001303647"/>
    </source>
</evidence>
<feature type="region of interest" description="Disordered" evidence="1">
    <location>
        <begin position="72"/>
        <end position="130"/>
    </location>
</feature>
<feature type="compositionally biased region" description="Basic and acidic residues" evidence="1">
    <location>
        <begin position="87"/>
        <end position="107"/>
    </location>
</feature>